<dbReference type="OrthoDB" id="3871671at2"/>
<keyword evidence="3" id="KW-1185">Reference proteome</keyword>
<keyword evidence="1" id="KW-0472">Membrane</keyword>
<sequence>MTTDHPAERGGAGRDRFAAFSDGASNVTSSPLFYFLCVLLVLGTFALHFVHVPLSWLIFAGDAMASVSLLLLALLKNTERRDTHAVQRKLDAIAAALLEQREGTSHEAVDKLQRAIRLDENQ</sequence>
<feature type="transmembrane region" description="Helical" evidence="1">
    <location>
        <begin position="32"/>
        <end position="50"/>
    </location>
</feature>
<comment type="caution">
    <text evidence="2">The sequence shown here is derived from an EMBL/GenBank/DDBJ whole genome shotgun (WGS) entry which is preliminary data.</text>
</comment>
<evidence type="ECO:0000256" key="1">
    <source>
        <dbReference type="SAM" id="Phobius"/>
    </source>
</evidence>
<organism evidence="2 3">
    <name type="scientific">Streptomyces gardneri</name>
    <dbReference type="NCBI Taxonomy" id="66892"/>
    <lineage>
        <taxon>Bacteria</taxon>
        <taxon>Bacillati</taxon>
        <taxon>Actinomycetota</taxon>
        <taxon>Actinomycetes</taxon>
        <taxon>Kitasatosporales</taxon>
        <taxon>Streptomycetaceae</taxon>
        <taxon>Streptomyces</taxon>
    </lineage>
</organism>
<dbReference type="RefSeq" id="WP_141296874.1">
    <property type="nucleotide sequence ID" value="NZ_BJMN01000016.1"/>
</dbReference>
<evidence type="ECO:0000313" key="3">
    <source>
        <dbReference type="Proteomes" id="UP000315226"/>
    </source>
</evidence>
<dbReference type="EMBL" id="BJMN01000016">
    <property type="protein sequence ID" value="GEB57306.1"/>
    <property type="molecule type" value="Genomic_DNA"/>
</dbReference>
<name>A0A4Y3RHT2_9ACTN</name>
<keyword evidence="1" id="KW-0812">Transmembrane</keyword>
<dbReference type="AlphaFoldDB" id="A0A4Y3RHT2"/>
<dbReference type="Proteomes" id="UP000315226">
    <property type="component" value="Unassembled WGS sequence"/>
</dbReference>
<evidence type="ECO:0000313" key="2">
    <source>
        <dbReference type="EMBL" id="GEB57306.1"/>
    </source>
</evidence>
<proteinExistence type="predicted"/>
<keyword evidence="1" id="KW-1133">Transmembrane helix</keyword>
<gene>
    <name evidence="2" type="ORF">SGA01_29110</name>
</gene>
<accession>A0A4Y3RHT2</accession>
<protein>
    <recommendedName>
        <fullName evidence="4">Low affinity iron permease</fullName>
    </recommendedName>
</protein>
<evidence type="ECO:0008006" key="4">
    <source>
        <dbReference type="Google" id="ProtNLM"/>
    </source>
</evidence>
<reference evidence="2 3" key="1">
    <citation type="submission" date="2019-06" db="EMBL/GenBank/DDBJ databases">
        <title>Whole genome shotgun sequence of Streptomyces gardneri NBRC 12865.</title>
        <authorList>
            <person name="Hosoyama A."/>
            <person name="Uohara A."/>
            <person name="Ohji S."/>
            <person name="Ichikawa N."/>
        </authorList>
    </citation>
    <scope>NUCLEOTIDE SEQUENCE [LARGE SCALE GENOMIC DNA]</scope>
    <source>
        <strain evidence="2 3">NBRC 12865</strain>
    </source>
</reference>
<feature type="transmembrane region" description="Helical" evidence="1">
    <location>
        <begin position="56"/>
        <end position="75"/>
    </location>
</feature>